<keyword evidence="2 5" id="KW-0812">Transmembrane</keyword>
<evidence type="ECO:0000256" key="2">
    <source>
        <dbReference type="ARBA" id="ARBA00022692"/>
    </source>
</evidence>
<evidence type="ECO:0000256" key="3">
    <source>
        <dbReference type="ARBA" id="ARBA00022989"/>
    </source>
</evidence>
<proteinExistence type="predicted"/>
<dbReference type="InterPro" id="IPR051533">
    <property type="entry name" value="WaaL-like"/>
</dbReference>
<feature type="transmembrane region" description="Helical" evidence="5">
    <location>
        <begin position="14"/>
        <end position="32"/>
    </location>
</feature>
<protein>
    <submittedName>
        <fullName evidence="7">O-antigen ligase family protein</fullName>
    </submittedName>
</protein>
<dbReference type="Proteomes" id="UP001319060">
    <property type="component" value="Unassembled WGS sequence"/>
</dbReference>
<accession>A0ABS2ZGI1</accession>
<organism evidence="7 8">
    <name type="scientific">Fictibacillus barbaricus</name>
    <dbReference type="NCBI Taxonomy" id="182136"/>
    <lineage>
        <taxon>Bacteria</taxon>
        <taxon>Bacillati</taxon>
        <taxon>Bacillota</taxon>
        <taxon>Bacilli</taxon>
        <taxon>Bacillales</taxon>
        <taxon>Fictibacillaceae</taxon>
        <taxon>Fictibacillus</taxon>
    </lineage>
</organism>
<dbReference type="Pfam" id="PF04932">
    <property type="entry name" value="Wzy_C"/>
    <property type="match status" value="1"/>
</dbReference>
<evidence type="ECO:0000313" key="8">
    <source>
        <dbReference type="Proteomes" id="UP001319060"/>
    </source>
</evidence>
<feature type="transmembrane region" description="Helical" evidence="5">
    <location>
        <begin position="76"/>
        <end position="96"/>
    </location>
</feature>
<feature type="transmembrane region" description="Helical" evidence="5">
    <location>
        <begin position="137"/>
        <end position="153"/>
    </location>
</feature>
<evidence type="ECO:0000259" key="6">
    <source>
        <dbReference type="Pfam" id="PF04932"/>
    </source>
</evidence>
<comment type="caution">
    <text evidence="7">The sequence shown here is derived from an EMBL/GenBank/DDBJ whole genome shotgun (WGS) entry which is preliminary data.</text>
</comment>
<evidence type="ECO:0000313" key="7">
    <source>
        <dbReference type="EMBL" id="MBN3546531.1"/>
    </source>
</evidence>
<dbReference type="RefSeq" id="WP_188400845.1">
    <property type="nucleotide sequence ID" value="NZ_BMCE01000001.1"/>
</dbReference>
<feature type="transmembrane region" description="Helical" evidence="5">
    <location>
        <begin position="165"/>
        <end position="186"/>
    </location>
</feature>
<gene>
    <name evidence="7" type="ORF">JYA64_14580</name>
</gene>
<keyword evidence="3 5" id="KW-1133">Transmembrane helix</keyword>
<feature type="domain" description="O-antigen ligase-related" evidence="6">
    <location>
        <begin position="252"/>
        <end position="400"/>
    </location>
</feature>
<feature type="transmembrane region" description="Helical" evidence="5">
    <location>
        <begin position="423"/>
        <end position="442"/>
    </location>
</feature>
<dbReference type="GO" id="GO:0016874">
    <property type="term" value="F:ligase activity"/>
    <property type="evidence" value="ECO:0007669"/>
    <property type="project" value="UniProtKB-KW"/>
</dbReference>
<feature type="transmembrane region" description="Helical" evidence="5">
    <location>
        <begin position="220"/>
        <end position="237"/>
    </location>
</feature>
<evidence type="ECO:0000256" key="1">
    <source>
        <dbReference type="ARBA" id="ARBA00004141"/>
    </source>
</evidence>
<keyword evidence="4 5" id="KW-0472">Membrane</keyword>
<feature type="transmembrane region" description="Helical" evidence="5">
    <location>
        <begin position="392"/>
        <end position="411"/>
    </location>
</feature>
<feature type="transmembrane region" description="Helical" evidence="5">
    <location>
        <begin position="108"/>
        <end position="125"/>
    </location>
</feature>
<dbReference type="InterPro" id="IPR007016">
    <property type="entry name" value="O-antigen_ligase-rel_domated"/>
</dbReference>
<keyword evidence="8" id="KW-1185">Reference proteome</keyword>
<keyword evidence="7" id="KW-0436">Ligase</keyword>
<feature type="transmembrane region" description="Helical" evidence="5">
    <location>
        <begin position="53"/>
        <end position="70"/>
    </location>
</feature>
<dbReference type="EMBL" id="JAFHKS010000044">
    <property type="protein sequence ID" value="MBN3546531.1"/>
    <property type="molecule type" value="Genomic_DNA"/>
</dbReference>
<reference evidence="7 8" key="1">
    <citation type="submission" date="2021-01" db="EMBL/GenBank/DDBJ databases">
        <title>Genome Sequencing of Type Strains.</title>
        <authorList>
            <person name="Lemaire J.F."/>
            <person name="Inderbitzin P."/>
            <person name="Collins S.B."/>
            <person name="Wespe N."/>
            <person name="Knight-Connoni V."/>
        </authorList>
    </citation>
    <scope>NUCLEOTIDE SEQUENCE [LARGE SCALE GENOMIC DNA]</scope>
    <source>
        <strain evidence="7 8">DSM 14730</strain>
    </source>
</reference>
<sequence>MENLFRNIHIKKEVYLSFLAAVALGILVLYLGKYTLGIILAPIGLYFIIKIKPSPNTALVIIGLLLYVNILKPLGMYQIVSSLVDLLVLTVILKYCVTVGIKNEQFKWIIIASGFLFVSFFEIFNPNIPSFEAGLQGFRKTSFAFMLFYIGIFKFKEARKVKEFLIKFSILTLPLLLYGIKQSIFISEIDRLYLFVNSADTWTGTLFGETRATSVFSGPFHFGMFSAILAVINLFLMEVVNKKRYQLIFLLFFFVSFLACNSSLTRTNLVALVGAIIAYKLIQMKIKSILILLPIITGSLIAVYYLIVSNTYFLLSSNNQILRMIGTISNIDNDSRFEGRSQGWESILNLVAKNPLLAYGTGSSGDTLNTVYDFQYHVTSHNVFLKILMETGVIGLAMFASLFIGISLLFLKKVLNKETTLIKKVYACCFAVMVVFFINGLVGSALDTYPISSIVLLFMGIGVTNLTNEENITNRLDSRLEGL</sequence>
<comment type="subcellular location">
    <subcellularLocation>
        <location evidence="1">Membrane</location>
        <topology evidence="1">Multi-pass membrane protein</topology>
    </subcellularLocation>
</comment>
<dbReference type="PANTHER" id="PTHR37422">
    <property type="entry name" value="TEICHURONIC ACID BIOSYNTHESIS PROTEIN TUAE"/>
    <property type="match status" value="1"/>
</dbReference>
<evidence type="ECO:0000256" key="5">
    <source>
        <dbReference type="SAM" id="Phobius"/>
    </source>
</evidence>
<dbReference type="PANTHER" id="PTHR37422:SF13">
    <property type="entry name" value="LIPOPOLYSACCHARIDE BIOSYNTHESIS PROTEIN PA4999-RELATED"/>
    <property type="match status" value="1"/>
</dbReference>
<name>A0ABS2ZGI1_9BACL</name>
<feature type="transmembrane region" description="Helical" evidence="5">
    <location>
        <begin position="289"/>
        <end position="307"/>
    </location>
</feature>
<feature type="transmembrane region" description="Helical" evidence="5">
    <location>
        <begin position="448"/>
        <end position="466"/>
    </location>
</feature>
<evidence type="ECO:0000256" key="4">
    <source>
        <dbReference type="ARBA" id="ARBA00023136"/>
    </source>
</evidence>